<evidence type="ECO:0000256" key="6">
    <source>
        <dbReference type="ARBA" id="ARBA00023180"/>
    </source>
</evidence>
<sequence>MNNERFKYKKNITWTFDQGASCSDCLPNDIFIMPDIIFFSVADQLFNPVGFCLQLFSAITDGLESPPAPNLCEEIMDTILEITFGSCNLSTASNYLTIEKISSELAMTSAASGASPFMKVQANDLLFNGYTGIYPTLLNTTINDMLQAFRDATLNCTGQAPNAVHLPSIPSVSIIQKDKPLKEYVVNTGFYDYSLTGTMLQYNSSDNLPMGVNGSESWWTDYNCNVSCTSEFSTTTALYGGSTTISSANTTVCECTSCKNSTAFEASRLRGSKNAEIVVSYPHFLHADQKVKDMFPNLNSDPTQDITTVDIEPTTGSILAANKRMQINFIVKNYANTAWENITSGVYPLVWQDESFMMGPNTYDQIKKTVVNPQHLVKLLCYIIGVSIGALLMLISVISTVVLFFYFGRRKDVVKYYTNEQDEYISASDSAWGSPGRPVSTGSSSTILRAKRLNKNFMRF</sequence>
<feature type="transmembrane region" description="Helical" evidence="7">
    <location>
        <begin position="382"/>
        <end position="407"/>
    </location>
</feature>
<proteinExistence type="inferred from homology"/>
<comment type="similarity">
    <text evidence="2">Belongs to the CD36 family.</text>
</comment>
<dbReference type="PANTHER" id="PTHR11923">
    <property type="entry name" value="SCAVENGER RECEPTOR CLASS B TYPE-1 SR-B1"/>
    <property type="match status" value="1"/>
</dbReference>
<evidence type="ECO:0000256" key="2">
    <source>
        <dbReference type="ARBA" id="ARBA00010532"/>
    </source>
</evidence>
<keyword evidence="3 7" id="KW-0812">Transmembrane</keyword>
<reference evidence="9" key="1">
    <citation type="submission" date="2022-11" db="UniProtKB">
        <authorList>
            <consortium name="WormBaseParasite"/>
        </authorList>
    </citation>
    <scope>IDENTIFICATION</scope>
</reference>
<dbReference type="Proteomes" id="UP000887540">
    <property type="component" value="Unplaced"/>
</dbReference>
<comment type="subcellular location">
    <subcellularLocation>
        <location evidence="1">Membrane</location>
    </subcellularLocation>
</comment>
<keyword evidence="6" id="KW-0325">Glycoprotein</keyword>
<dbReference type="GO" id="GO:0016020">
    <property type="term" value="C:membrane"/>
    <property type="evidence" value="ECO:0007669"/>
    <property type="project" value="UniProtKB-SubCell"/>
</dbReference>
<evidence type="ECO:0000256" key="1">
    <source>
        <dbReference type="ARBA" id="ARBA00004370"/>
    </source>
</evidence>
<evidence type="ECO:0000256" key="3">
    <source>
        <dbReference type="ARBA" id="ARBA00022692"/>
    </source>
</evidence>
<keyword evidence="5 7" id="KW-0472">Membrane</keyword>
<name>A0A914BYJ5_9BILA</name>
<dbReference type="PANTHER" id="PTHR11923:SF105">
    <property type="entry name" value="PROTEIN CBR-SCAV-1"/>
    <property type="match status" value="1"/>
</dbReference>
<evidence type="ECO:0000256" key="5">
    <source>
        <dbReference type="ARBA" id="ARBA00023136"/>
    </source>
</evidence>
<dbReference type="Pfam" id="PF01130">
    <property type="entry name" value="CD36"/>
    <property type="match status" value="2"/>
</dbReference>
<accession>A0A914BYJ5</accession>
<keyword evidence="4 7" id="KW-1133">Transmembrane helix</keyword>
<dbReference type="InterPro" id="IPR002159">
    <property type="entry name" value="CD36_fam"/>
</dbReference>
<evidence type="ECO:0000256" key="7">
    <source>
        <dbReference type="SAM" id="Phobius"/>
    </source>
</evidence>
<dbReference type="GO" id="GO:0005737">
    <property type="term" value="C:cytoplasm"/>
    <property type="evidence" value="ECO:0007669"/>
    <property type="project" value="TreeGrafter"/>
</dbReference>
<evidence type="ECO:0000313" key="8">
    <source>
        <dbReference type="Proteomes" id="UP000887540"/>
    </source>
</evidence>
<organism evidence="8 9">
    <name type="scientific">Acrobeloides nanus</name>
    <dbReference type="NCBI Taxonomy" id="290746"/>
    <lineage>
        <taxon>Eukaryota</taxon>
        <taxon>Metazoa</taxon>
        <taxon>Ecdysozoa</taxon>
        <taxon>Nematoda</taxon>
        <taxon>Chromadorea</taxon>
        <taxon>Rhabditida</taxon>
        <taxon>Tylenchina</taxon>
        <taxon>Cephalobomorpha</taxon>
        <taxon>Cephaloboidea</taxon>
        <taxon>Cephalobidae</taxon>
        <taxon>Acrobeloides</taxon>
    </lineage>
</organism>
<keyword evidence="8" id="KW-1185">Reference proteome</keyword>
<evidence type="ECO:0000313" key="9">
    <source>
        <dbReference type="WBParaSite" id="ACRNAN_Path_1273.g4976.t1"/>
    </source>
</evidence>
<dbReference type="GO" id="GO:0005044">
    <property type="term" value="F:scavenger receptor activity"/>
    <property type="evidence" value="ECO:0007669"/>
    <property type="project" value="TreeGrafter"/>
</dbReference>
<protein>
    <submittedName>
        <fullName evidence="9">Uncharacterized protein</fullName>
    </submittedName>
</protein>
<evidence type="ECO:0000256" key="4">
    <source>
        <dbReference type="ARBA" id="ARBA00022989"/>
    </source>
</evidence>
<dbReference type="AlphaFoldDB" id="A0A914BYJ5"/>
<dbReference type="WBParaSite" id="ACRNAN_Path_1273.g4976.t1">
    <property type="protein sequence ID" value="ACRNAN_Path_1273.g4976.t1"/>
    <property type="gene ID" value="ACRNAN_Path_1273.g4976"/>
</dbReference>